<organism evidence="1 2">
    <name type="scientific">Salicibibacter cibarius</name>
    <dbReference type="NCBI Taxonomy" id="2743000"/>
    <lineage>
        <taxon>Bacteria</taxon>
        <taxon>Bacillati</taxon>
        <taxon>Bacillota</taxon>
        <taxon>Bacilli</taxon>
        <taxon>Bacillales</taxon>
        <taxon>Bacillaceae</taxon>
        <taxon>Salicibibacter</taxon>
    </lineage>
</organism>
<dbReference type="Proteomes" id="UP000595823">
    <property type="component" value="Chromosome"/>
</dbReference>
<accession>A0A7T7CA46</accession>
<keyword evidence="2" id="KW-1185">Reference proteome</keyword>
<evidence type="ECO:0000313" key="2">
    <source>
        <dbReference type="Proteomes" id="UP000595823"/>
    </source>
</evidence>
<dbReference type="KEGG" id="scia:HUG15_01885"/>
<sequence>MSFPFLDVLQFNYLTVELSKLDWREYIRKDNPVAGALMSKMGYTKDEKIEVKKEFLRMLVRLELDPARNHLLTTFFETYLELSEREEHILADEVNQLDPNEEARVMELMTSYERRGMEKGKQDSILAFLDVRFGPTTDSVQEQVRSIEDVELLDEVSRKVFSAKSYEDAQKIINETVKIQNE</sequence>
<evidence type="ECO:0008006" key="3">
    <source>
        <dbReference type="Google" id="ProtNLM"/>
    </source>
</evidence>
<proteinExistence type="predicted"/>
<dbReference type="AlphaFoldDB" id="A0A7T7CA46"/>
<name>A0A7T7CA46_9BACI</name>
<protein>
    <recommendedName>
        <fullName evidence="3">DUF4351 domain-containing protein</fullName>
    </recommendedName>
</protein>
<gene>
    <name evidence="1" type="ORF">HUG15_01885</name>
</gene>
<evidence type="ECO:0000313" key="1">
    <source>
        <dbReference type="EMBL" id="QQK74480.1"/>
    </source>
</evidence>
<reference evidence="1 2" key="1">
    <citation type="submission" date="2020-06" db="EMBL/GenBank/DDBJ databases">
        <title>Genomic analysis of Salicibibacter sp. NKC5-3.</title>
        <authorList>
            <person name="Oh Y.J."/>
        </authorList>
    </citation>
    <scope>NUCLEOTIDE SEQUENCE [LARGE SCALE GENOMIC DNA]</scope>
    <source>
        <strain evidence="1 2">NKC5-3</strain>
    </source>
</reference>
<dbReference type="EMBL" id="CP054705">
    <property type="protein sequence ID" value="QQK74480.1"/>
    <property type="molecule type" value="Genomic_DNA"/>
</dbReference>